<dbReference type="InterPro" id="IPR018739">
    <property type="entry name" value="DUF2281"/>
</dbReference>
<name>A0A6J4HJI3_9SPHI</name>
<evidence type="ECO:0000259" key="1">
    <source>
        <dbReference type="Pfam" id="PF10047"/>
    </source>
</evidence>
<feature type="domain" description="DUF2281" evidence="1">
    <location>
        <begin position="6"/>
        <end position="36"/>
    </location>
</feature>
<accession>A0A6J4HJI3</accession>
<protein>
    <recommendedName>
        <fullName evidence="1">DUF2281 domain-containing protein</fullName>
    </recommendedName>
</protein>
<reference evidence="2" key="1">
    <citation type="submission" date="2020-02" db="EMBL/GenBank/DDBJ databases">
        <authorList>
            <person name="Meier V. D."/>
        </authorList>
    </citation>
    <scope>NUCLEOTIDE SEQUENCE</scope>
    <source>
        <strain evidence="2">AVDCRST_MAG56</strain>
    </source>
</reference>
<dbReference type="AlphaFoldDB" id="A0A6J4HJI3"/>
<dbReference type="EMBL" id="CADCTQ010000055">
    <property type="protein sequence ID" value="CAA9223844.1"/>
    <property type="molecule type" value="Genomic_DNA"/>
</dbReference>
<gene>
    <name evidence="2" type="ORF">AVDCRST_MAG56-586</name>
</gene>
<dbReference type="Pfam" id="PF10047">
    <property type="entry name" value="DUF2281"/>
    <property type="match status" value="1"/>
</dbReference>
<sequence length="79" mass="9151">METTVLQEKLASLPEELQQQVADYIDFLVQRYQQEVAPLTDAEKQTLTQRYQAHRNNPAQAHDVEAVIKQLLKKYELPG</sequence>
<proteinExistence type="predicted"/>
<organism evidence="2">
    <name type="scientific">uncultured Cytophagales bacterium</name>
    <dbReference type="NCBI Taxonomy" id="158755"/>
    <lineage>
        <taxon>Bacteria</taxon>
        <taxon>Pseudomonadati</taxon>
        <taxon>Bacteroidota</taxon>
        <taxon>Sphingobacteriia</taxon>
        <taxon>Sphingobacteriales</taxon>
        <taxon>environmental samples</taxon>
    </lineage>
</organism>
<evidence type="ECO:0000313" key="2">
    <source>
        <dbReference type="EMBL" id="CAA9223844.1"/>
    </source>
</evidence>